<dbReference type="EMBL" id="JARJLG010000238">
    <property type="protein sequence ID" value="KAJ7724446.1"/>
    <property type="molecule type" value="Genomic_DNA"/>
</dbReference>
<evidence type="ECO:0000256" key="1">
    <source>
        <dbReference type="SAM" id="MobiDB-lite"/>
    </source>
</evidence>
<evidence type="ECO:0000313" key="2">
    <source>
        <dbReference type="EMBL" id="KAJ7724446.1"/>
    </source>
</evidence>
<organism evidence="2 3">
    <name type="scientific">Mycena maculata</name>
    <dbReference type="NCBI Taxonomy" id="230809"/>
    <lineage>
        <taxon>Eukaryota</taxon>
        <taxon>Fungi</taxon>
        <taxon>Dikarya</taxon>
        <taxon>Basidiomycota</taxon>
        <taxon>Agaricomycotina</taxon>
        <taxon>Agaricomycetes</taxon>
        <taxon>Agaricomycetidae</taxon>
        <taxon>Agaricales</taxon>
        <taxon>Marasmiineae</taxon>
        <taxon>Mycenaceae</taxon>
        <taxon>Mycena</taxon>
    </lineage>
</organism>
<dbReference type="Proteomes" id="UP001215280">
    <property type="component" value="Unassembled WGS sequence"/>
</dbReference>
<accession>A0AAD7MNR2</accession>
<feature type="compositionally biased region" description="Low complexity" evidence="1">
    <location>
        <begin position="102"/>
        <end position="113"/>
    </location>
</feature>
<evidence type="ECO:0000313" key="3">
    <source>
        <dbReference type="Proteomes" id="UP001215280"/>
    </source>
</evidence>
<feature type="compositionally biased region" description="Basic and acidic residues" evidence="1">
    <location>
        <begin position="29"/>
        <end position="43"/>
    </location>
</feature>
<reference evidence="2" key="1">
    <citation type="submission" date="2023-03" db="EMBL/GenBank/DDBJ databases">
        <title>Massive genome expansion in bonnet fungi (Mycena s.s.) driven by repeated elements and novel gene families across ecological guilds.</title>
        <authorList>
            <consortium name="Lawrence Berkeley National Laboratory"/>
            <person name="Harder C.B."/>
            <person name="Miyauchi S."/>
            <person name="Viragh M."/>
            <person name="Kuo A."/>
            <person name="Thoen E."/>
            <person name="Andreopoulos B."/>
            <person name="Lu D."/>
            <person name="Skrede I."/>
            <person name="Drula E."/>
            <person name="Henrissat B."/>
            <person name="Morin E."/>
            <person name="Kohler A."/>
            <person name="Barry K."/>
            <person name="LaButti K."/>
            <person name="Morin E."/>
            <person name="Salamov A."/>
            <person name="Lipzen A."/>
            <person name="Mereny Z."/>
            <person name="Hegedus B."/>
            <person name="Baldrian P."/>
            <person name="Stursova M."/>
            <person name="Weitz H."/>
            <person name="Taylor A."/>
            <person name="Grigoriev I.V."/>
            <person name="Nagy L.G."/>
            <person name="Martin F."/>
            <person name="Kauserud H."/>
        </authorList>
    </citation>
    <scope>NUCLEOTIDE SEQUENCE</scope>
    <source>
        <strain evidence="2">CBHHK188m</strain>
    </source>
</reference>
<protein>
    <submittedName>
        <fullName evidence="2">Uncharacterized protein</fullName>
    </submittedName>
</protein>
<sequence length="328" mass="35847">MSRNNSEPNPATKRTRAKENCPPPPTTEPPRRKSRWDVREKTAVQRNSPTLPPTATFRETDSSSPLIGKALEHAIAPVRAPESVPRLATPESQTINVPCPSAPATSSSPPESFETSRQRELLDLEPLHIEIPTSASLAQLSPLDSTIPVMDLDEQQIRAGTCSPMVMSPDCSPTKAILPHSPCGDDGRYSPANPAIEDPFEYLMEYESSMVLESSPWCGTRARRDSLSSDSLHIDMDISPCSSPTKFIFLHAQPPADIPCSPTLRGHTGAFTHTHTRERCPLSCPSVGTHTQPSKTAVAQPSIFWPGQTVVFTFKQPKRSAQPAMRLD</sequence>
<comment type="caution">
    <text evidence="2">The sequence shown here is derived from an EMBL/GenBank/DDBJ whole genome shotgun (WGS) entry which is preliminary data.</text>
</comment>
<feature type="region of interest" description="Disordered" evidence="1">
    <location>
        <begin position="1"/>
        <end position="66"/>
    </location>
</feature>
<gene>
    <name evidence="2" type="ORF">DFH07DRAFT_263578</name>
</gene>
<proteinExistence type="predicted"/>
<keyword evidence="3" id="KW-1185">Reference proteome</keyword>
<feature type="region of interest" description="Disordered" evidence="1">
    <location>
        <begin position="92"/>
        <end position="117"/>
    </location>
</feature>
<name>A0AAD7MNR2_9AGAR</name>
<dbReference type="AlphaFoldDB" id="A0AAD7MNR2"/>